<dbReference type="AlphaFoldDB" id="A0AAU9D0D2"/>
<sequence length="956" mass="101392">MSLNKIKYFGICATTLLTVAPIATNVATLASQPVTTNVVHADAIDTEYQNSLTNGFGSTINVTASQLSDLASTAIKGDISQGSFVYDNVGPIATNTKVLFDNTSGSPAAEADLYTNLKDDFLKLFVTPNSKVGFLAKSNVKTKITITGPKLSTPTSASDQVRQLQTLVDNDKFSIALSTTNASGDVIGTKTINVTVSPKPDKISLAPVVGITATTATTHLSTENATDVAKAIKNSRGEQAFKASDISSFVAANHPFYYAVDTTGAFTASTSTSKYELASGVTGAVYTQLIPIEYTRTVADTYDASSFVFLDSGTSKITATVPAAGPGVVAYVKRLVTVGTVASKDYPVFKYLFSGSSNPTYKNGDTISLNADDKAKLTFKYGDKPSLDAAEAYLKGSIFNDNNLKAYKSVSSNDGGVDQLTGGVIKYTMPDLKSQAATSYATASVTNPTNGTTSTVKIPVTVTDIPTPLSAPTVSTFPTSDLFASSKTTKSIDPLSGVKATYVGADGKTKDLPNANIKVTVADSTNKAVTLNSDGTVPTTTNGTYKITYVFSNPDDATKTVTRTLNLTVADTNLAAPTVTNFVEGTYTLSNVSRKSISPFDALLKTDKISASYVGLDGKTTTIANDKVKVTVADSSNKAVTLNTDGTIPLTTAGTYKVTYTFANGDDATKTTTKTVTLTVNGVTTSAPTASYSGSMVQNPTVDLKDGSTFNPMSGLTFNYSTTAAGSSTPTTAQVPTSNVTYAVTKNGQPVRTNTDGSFAIEEGTYTINYTVVNPSDNSLVLNYTRTLTVKSTPKVEEPTITPERGIIYVNYTWGYGVNLWKNHNVTDGAERLADGSLRKMMTGSAWKYSAVAKYADGTTWYKLGTNQWIQGEYASLTPVVNPNAWKITNQTGVGTIHYVPGYSVNLWTSPDQKSWTKKLKHGTSWKYFKVATKGSRVMYNLGGNQWVDGTYFIFQ</sequence>
<proteinExistence type="predicted"/>
<evidence type="ECO:0000313" key="2">
    <source>
        <dbReference type="EMBL" id="BDR56998.1"/>
    </source>
</evidence>
<keyword evidence="3" id="KW-1185">Reference proteome</keyword>
<dbReference type="KEGG" id="xak:KIMC2_15600"/>
<dbReference type="InterPro" id="IPR013783">
    <property type="entry name" value="Ig-like_fold"/>
</dbReference>
<reference evidence="2 3" key="1">
    <citation type="journal article" date="2023" name="Microbiol. Spectr.">
        <title>Symbiosis of Carpenter Bees with Uncharacterized Lactic Acid Bacteria Showing NAD Auxotrophy.</title>
        <authorList>
            <person name="Kawasaki S."/>
            <person name="Ozawa K."/>
            <person name="Mori T."/>
            <person name="Yamamoto A."/>
            <person name="Ito M."/>
            <person name="Ohkuma M."/>
            <person name="Sakamoto M."/>
            <person name="Matsutani M."/>
        </authorList>
    </citation>
    <scope>NUCLEOTIDE SEQUENCE [LARGE SCALE GENOMIC DNA]</scope>
    <source>
        <strain evidence="2 3">KimC2</strain>
    </source>
</reference>
<feature type="signal peptide" evidence="1">
    <location>
        <begin position="1"/>
        <end position="23"/>
    </location>
</feature>
<dbReference type="RefSeq" id="WP_317695671.1">
    <property type="nucleotide sequence ID" value="NZ_AP026801.1"/>
</dbReference>
<organism evidence="2 3">
    <name type="scientific">Xylocopilactobacillus apis</name>
    <dbReference type="NCBI Taxonomy" id="2932183"/>
    <lineage>
        <taxon>Bacteria</taxon>
        <taxon>Bacillati</taxon>
        <taxon>Bacillota</taxon>
        <taxon>Bacilli</taxon>
        <taxon>Lactobacillales</taxon>
        <taxon>Lactobacillaceae</taxon>
        <taxon>Xylocopilactobacillus</taxon>
    </lineage>
</organism>
<feature type="chain" id="PRO_5043684055" evidence="1">
    <location>
        <begin position="24"/>
        <end position="956"/>
    </location>
</feature>
<protein>
    <submittedName>
        <fullName evidence="2">Uncharacterized protein</fullName>
    </submittedName>
</protein>
<evidence type="ECO:0000256" key="1">
    <source>
        <dbReference type="SAM" id="SignalP"/>
    </source>
</evidence>
<dbReference type="EMBL" id="AP026801">
    <property type="protein sequence ID" value="BDR56998.1"/>
    <property type="molecule type" value="Genomic_DNA"/>
</dbReference>
<name>A0AAU9D0D2_9LACO</name>
<dbReference type="Gene3D" id="2.60.40.10">
    <property type="entry name" value="Immunoglobulins"/>
    <property type="match status" value="1"/>
</dbReference>
<evidence type="ECO:0000313" key="3">
    <source>
        <dbReference type="Proteomes" id="UP001321804"/>
    </source>
</evidence>
<dbReference type="Proteomes" id="UP001321804">
    <property type="component" value="Chromosome"/>
</dbReference>
<accession>A0AAU9D0D2</accession>
<gene>
    <name evidence="2" type="ORF">KIMC2_15600</name>
</gene>
<keyword evidence="1" id="KW-0732">Signal</keyword>